<feature type="transmembrane region" description="Helical" evidence="11">
    <location>
        <begin position="381"/>
        <end position="408"/>
    </location>
</feature>
<organism evidence="15">
    <name type="scientific">Caenorhabditis brenneri</name>
    <name type="common">Nematode worm</name>
    <dbReference type="NCBI Taxonomy" id="135651"/>
    <lineage>
        <taxon>Eukaryota</taxon>
        <taxon>Metazoa</taxon>
        <taxon>Ecdysozoa</taxon>
        <taxon>Nematoda</taxon>
        <taxon>Chromadorea</taxon>
        <taxon>Rhabditida</taxon>
        <taxon>Rhabditina</taxon>
        <taxon>Rhabditomorpha</taxon>
        <taxon>Rhabditoidea</taxon>
        <taxon>Rhabditidae</taxon>
        <taxon>Peloderinae</taxon>
        <taxon>Caenorhabditis</taxon>
    </lineage>
</organism>
<evidence type="ECO:0000256" key="3">
    <source>
        <dbReference type="ARBA" id="ARBA00022475"/>
    </source>
</evidence>
<keyword evidence="6" id="KW-0297">G-protein coupled receptor</keyword>
<evidence type="ECO:0000259" key="13">
    <source>
        <dbReference type="PROSITE" id="PS50261"/>
    </source>
</evidence>
<dbReference type="STRING" id="135651.G0NB24"/>
<evidence type="ECO:0000256" key="2">
    <source>
        <dbReference type="ARBA" id="ARBA00005314"/>
    </source>
</evidence>
<keyword evidence="5 11" id="KW-1133">Transmembrane helix</keyword>
<keyword evidence="3" id="KW-1003">Cell membrane</keyword>
<name>G0NB24_CAEBE</name>
<dbReference type="SMART" id="SM00008">
    <property type="entry name" value="HormR"/>
    <property type="match status" value="1"/>
</dbReference>
<dbReference type="GO" id="GO:0007188">
    <property type="term" value="P:adenylate cyclase-modulating G protein-coupled receptor signaling pathway"/>
    <property type="evidence" value="ECO:0007669"/>
    <property type="project" value="TreeGrafter"/>
</dbReference>
<dbReference type="OMA" id="QWTSCCS"/>
<dbReference type="InterPro" id="IPR036445">
    <property type="entry name" value="GPCR_2_extracell_dom_sf"/>
</dbReference>
<dbReference type="InterPro" id="IPR000832">
    <property type="entry name" value="GPCR_2_secretin-like"/>
</dbReference>
<evidence type="ECO:0000313" key="14">
    <source>
        <dbReference type="EMBL" id="EGT56734.1"/>
    </source>
</evidence>
<sequence>MNPSPPLPPPTAFIGVPGVVDDFQMSCRFSNFGNHQPEAFDSVTCGACFYFIFMLLDHYRIRYIAEICNDQSGVLICPIEMEYSECNCQNRAHVYNLPQFALNTSKITSFSDLHLDPPLPFQFELIVKDCCSAARYCCHNHNQDDAPCPATWDGWNCFDSAQEGIVPKHCPNYIYGGTSVKMDYDRQAIKSCTKSGWDMPEGIGGIKEHTDYMGCMSKDDAEVRMWLGLVTYILSVLSLLPAIVLLSLLRPIRTQPMFILHRHLLISCFCYGLFYLLTVWFYVRDDAPLSYQVYQNDLLCRLVFSIQLRYLRMTNFSWMLAEGVYLFRLLYTAQHSEGETMKKYIICGWGAPGVMTIAYMAVRGKFDDSAMCWIENSSVPIELFIVVPSVLAISVNVVLLLLIVYVLVKKIRGDPHLEKIQYRKAVRGAFMLIPVFGVQQLLTIYRFNSPWYQNIDQALNGAQGLLVSIIVCYTNRSVLDSLSKWVKGIRETHALGVECRQRMSIQENGKLIIKTPTVAVDHVSL</sequence>
<keyword evidence="7 11" id="KW-0472">Membrane</keyword>
<dbReference type="EMBL" id="GL379856">
    <property type="protein sequence ID" value="EGT56734.1"/>
    <property type="molecule type" value="Genomic_DNA"/>
</dbReference>
<dbReference type="InterPro" id="IPR017981">
    <property type="entry name" value="GPCR_2-like_7TM"/>
</dbReference>
<feature type="transmembrane region" description="Helical" evidence="11">
    <location>
        <begin position="459"/>
        <end position="479"/>
    </location>
</feature>
<dbReference type="InterPro" id="IPR050332">
    <property type="entry name" value="GPCR_2"/>
</dbReference>
<comment type="subcellular location">
    <subcellularLocation>
        <location evidence="1">Cell membrane</location>
        <topology evidence="1">Multi-pass membrane protein</topology>
    </subcellularLocation>
</comment>
<protein>
    <submittedName>
        <fullName evidence="14">Uncharacterized protein</fullName>
    </submittedName>
</protein>
<dbReference type="GO" id="GO:0008528">
    <property type="term" value="F:G protein-coupled peptide receptor activity"/>
    <property type="evidence" value="ECO:0007669"/>
    <property type="project" value="TreeGrafter"/>
</dbReference>
<proteinExistence type="inferred from homology"/>
<evidence type="ECO:0000256" key="9">
    <source>
        <dbReference type="ARBA" id="ARBA00023180"/>
    </source>
</evidence>
<dbReference type="InParanoid" id="G0NB24"/>
<comment type="similarity">
    <text evidence="2">Belongs to the G-protein coupled receptor 2 family.</text>
</comment>
<feature type="transmembrane region" description="Helical" evidence="11">
    <location>
        <begin position="225"/>
        <end position="252"/>
    </location>
</feature>
<dbReference type="eggNOG" id="KOG4564">
    <property type="taxonomic scope" value="Eukaryota"/>
</dbReference>
<evidence type="ECO:0000256" key="10">
    <source>
        <dbReference type="ARBA" id="ARBA00023224"/>
    </source>
</evidence>
<evidence type="ECO:0000256" key="7">
    <source>
        <dbReference type="ARBA" id="ARBA00023136"/>
    </source>
</evidence>
<dbReference type="InterPro" id="IPR001879">
    <property type="entry name" value="GPCR_2_extracellular_dom"/>
</dbReference>
<dbReference type="Pfam" id="PF02793">
    <property type="entry name" value="HRM"/>
    <property type="match status" value="1"/>
</dbReference>
<dbReference type="PROSITE" id="PS00649">
    <property type="entry name" value="G_PROTEIN_RECEP_F2_1"/>
    <property type="match status" value="1"/>
</dbReference>
<feature type="domain" description="G-protein coupled receptors family 2 profile 2" evidence="13">
    <location>
        <begin position="224"/>
        <end position="475"/>
    </location>
</feature>
<feature type="transmembrane region" description="Helical" evidence="11">
    <location>
        <begin position="429"/>
        <end position="447"/>
    </location>
</feature>
<evidence type="ECO:0000256" key="6">
    <source>
        <dbReference type="ARBA" id="ARBA00023040"/>
    </source>
</evidence>
<dbReference type="PROSITE" id="PS50227">
    <property type="entry name" value="G_PROTEIN_RECEP_F2_3"/>
    <property type="match status" value="1"/>
</dbReference>
<feature type="transmembrane region" description="Helical" evidence="11">
    <location>
        <begin position="264"/>
        <end position="283"/>
    </location>
</feature>
<reference evidence="15" key="1">
    <citation type="submission" date="2011-07" db="EMBL/GenBank/DDBJ databases">
        <authorList>
            <consortium name="Caenorhabditis brenneri Sequencing and Analysis Consortium"/>
            <person name="Wilson R.K."/>
        </authorList>
    </citation>
    <scope>NUCLEOTIDE SEQUENCE [LARGE SCALE GENOMIC DNA]</scope>
    <source>
        <strain evidence="15">PB2801</strain>
    </source>
</reference>
<evidence type="ECO:0000256" key="8">
    <source>
        <dbReference type="ARBA" id="ARBA00023170"/>
    </source>
</evidence>
<keyword evidence="4 11" id="KW-0812">Transmembrane</keyword>
<dbReference type="FunCoup" id="G0NB24">
    <property type="interactions" value="113"/>
</dbReference>
<keyword evidence="9" id="KW-0325">Glycoprotein</keyword>
<evidence type="ECO:0000256" key="1">
    <source>
        <dbReference type="ARBA" id="ARBA00004651"/>
    </source>
</evidence>
<keyword evidence="8" id="KW-0675">Receptor</keyword>
<dbReference type="PROSITE" id="PS50261">
    <property type="entry name" value="G_PROTEIN_RECEP_F2_4"/>
    <property type="match status" value="1"/>
</dbReference>
<keyword evidence="10" id="KW-0807">Transducer</keyword>
<dbReference type="OrthoDB" id="16753at2759"/>
<dbReference type="HOGENOM" id="CLU_002753_4_2_1"/>
<dbReference type="PANTHER" id="PTHR45620:SF42">
    <property type="entry name" value="G-PROTEIN COUPLED RECEPTOR SEB-2"/>
    <property type="match status" value="1"/>
</dbReference>
<evidence type="ECO:0000256" key="11">
    <source>
        <dbReference type="SAM" id="Phobius"/>
    </source>
</evidence>
<dbReference type="InterPro" id="IPR017983">
    <property type="entry name" value="GPCR_2_secretin-like_CS"/>
</dbReference>
<feature type="domain" description="G-protein coupled receptors family 2 profile 1" evidence="12">
    <location>
        <begin position="129"/>
        <end position="219"/>
    </location>
</feature>
<keyword evidence="15" id="KW-1185">Reference proteome</keyword>
<dbReference type="SUPFAM" id="SSF111418">
    <property type="entry name" value="Hormone receptor domain"/>
    <property type="match status" value="1"/>
</dbReference>
<evidence type="ECO:0000256" key="4">
    <source>
        <dbReference type="ARBA" id="ARBA00022692"/>
    </source>
</evidence>
<dbReference type="AlphaFoldDB" id="G0NB24"/>
<dbReference type="PANTHER" id="PTHR45620">
    <property type="entry name" value="PDF RECEPTOR-LIKE PROTEIN-RELATED"/>
    <property type="match status" value="1"/>
</dbReference>
<dbReference type="Gene3D" id="4.10.1240.10">
    <property type="entry name" value="GPCR, family 2, extracellular hormone receptor domain"/>
    <property type="match status" value="1"/>
</dbReference>
<evidence type="ECO:0000256" key="5">
    <source>
        <dbReference type="ARBA" id="ARBA00022989"/>
    </source>
</evidence>
<dbReference type="PROSITE" id="PS00650">
    <property type="entry name" value="G_PROTEIN_RECEP_F2_2"/>
    <property type="match status" value="1"/>
</dbReference>
<dbReference type="Proteomes" id="UP000008068">
    <property type="component" value="Unassembled WGS sequence"/>
</dbReference>
<dbReference type="Gene3D" id="1.20.1070.10">
    <property type="entry name" value="Rhodopsin 7-helix transmembrane proteins"/>
    <property type="match status" value="1"/>
</dbReference>
<dbReference type="GO" id="GO:0005886">
    <property type="term" value="C:plasma membrane"/>
    <property type="evidence" value="ECO:0007669"/>
    <property type="project" value="UniProtKB-SubCell"/>
</dbReference>
<feature type="transmembrane region" description="Helical" evidence="11">
    <location>
        <begin position="343"/>
        <end position="361"/>
    </location>
</feature>
<evidence type="ECO:0000259" key="12">
    <source>
        <dbReference type="PROSITE" id="PS50227"/>
    </source>
</evidence>
<dbReference type="Pfam" id="PF00002">
    <property type="entry name" value="7tm_2"/>
    <property type="match status" value="1"/>
</dbReference>
<evidence type="ECO:0000313" key="15">
    <source>
        <dbReference type="Proteomes" id="UP000008068"/>
    </source>
</evidence>
<dbReference type="GO" id="GO:0007166">
    <property type="term" value="P:cell surface receptor signaling pathway"/>
    <property type="evidence" value="ECO:0007669"/>
    <property type="project" value="InterPro"/>
</dbReference>
<feature type="transmembrane region" description="Helical" evidence="11">
    <location>
        <begin position="313"/>
        <end position="331"/>
    </location>
</feature>
<dbReference type="PRINTS" id="PR00249">
    <property type="entry name" value="GPCRSECRETIN"/>
</dbReference>
<accession>G0NB24</accession>
<gene>
    <name evidence="14" type="ORF">CAEBREN_04614</name>
</gene>